<evidence type="ECO:0000256" key="5">
    <source>
        <dbReference type="PROSITE-ProRule" id="PRU00289"/>
    </source>
</evidence>
<keyword evidence="7" id="KW-1133">Transmembrane helix</keyword>
<protein>
    <submittedName>
        <fullName evidence="9">FtsK/SpoIIIE family protein</fullName>
    </submittedName>
</protein>
<dbReference type="InterPro" id="IPR018541">
    <property type="entry name" value="Ftsk_gamma"/>
</dbReference>
<feature type="region of interest" description="Disordered" evidence="6">
    <location>
        <begin position="407"/>
        <end position="435"/>
    </location>
</feature>
<feature type="transmembrane region" description="Helical" evidence="7">
    <location>
        <begin position="169"/>
        <end position="188"/>
    </location>
</feature>
<feature type="region of interest" description="Disordered" evidence="6">
    <location>
        <begin position="618"/>
        <end position="644"/>
    </location>
</feature>
<evidence type="ECO:0000256" key="1">
    <source>
        <dbReference type="ARBA" id="ARBA00006474"/>
    </source>
</evidence>
<dbReference type="Proteomes" id="UP000008234">
    <property type="component" value="Chromosome"/>
</dbReference>
<evidence type="ECO:0000256" key="7">
    <source>
        <dbReference type="SAM" id="Phobius"/>
    </source>
</evidence>
<comment type="similarity">
    <text evidence="1">Belongs to the FtsK/SpoIIIE/SftA family.</text>
</comment>
<dbReference type="InterPro" id="IPR036390">
    <property type="entry name" value="WH_DNA-bd_sf"/>
</dbReference>
<organism evidence="9 10">
    <name type="scientific">Mageeibacillus indolicus (strain UPII9-5)</name>
    <name type="common">Clostridiales genomosp. BVAB3 (strain UPII9-5)</name>
    <dbReference type="NCBI Taxonomy" id="699246"/>
    <lineage>
        <taxon>Bacteria</taxon>
        <taxon>Bacillati</taxon>
        <taxon>Bacillota</taxon>
        <taxon>Clostridia</taxon>
        <taxon>Eubacteriales</taxon>
        <taxon>Oscillospiraceae</taxon>
        <taxon>Mageeibacillus</taxon>
    </lineage>
</organism>
<dbReference type="AlphaFoldDB" id="D3R193"/>
<evidence type="ECO:0000256" key="3">
    <source>
        <dbReference type="ARBA" id="ARBA00022840"/>
    </source>
</evidence>
<feature type="transmembrane region" description="Helical" evidence="7">
    <location>
        <begin position="86"/>
        <end position="104"/>
    </location>
</feature>
<dbReference type="GO" id="GO:0003677">
    <property type="term" value="F:DNA binding"/>
    <property type="evidence" value="ECO:0007669"/>
    <property type="project" value="UniProtKB-KW"/>
</dbReference>
<evidence type="ECO:0000256" key="6">
    <source>
        <dbReference type="SAM" id="MobiDB-lite"/>
    </source>
</evidence>
<dbReference type="SMART" id="SM00382">
    <property type="entry name" value="AAA"/>
    <property type="match status" value="1"/>
</dbReference>
<feature type="binding site" evidence="5">
    <location>
        <begin position="831"/>
        <end position="838"/>
    </location>
    <ligand>
        <name>ATP</name>
        <dbReference type="ChEBI" id="CHEBI:30616"/>
    </ligand>
</feature>
<feature type="transmembrane region" description="Helical" evidence="7">
    <location>
        <begin position="145"/>
        <end position="162"/>
    </location>
</feature>
<keyword evidence="10" id="KW-1185">Reference proteome</keyword>
<dbReference type="PANTHER" id="PTHR22683">
    <property type="entry name" value="SPORULATION PROTEIN RELATED"/>
    <property type="match status" value="1"/>
</dbReference>
<dbReference type="InterPro" id="IPR050206">
    <property type="entry name" value="FtsK/SpoIIIE/SftA"/>
</dbReference>
<dbReference type="InterPro" id="IPR036388">
    <property type="entry name" value="WH-like_DNA-bd_sf"/>
</dbReference>
<evidence type="ECO:0000256" key="2">
    <source>
        <dbReference type="ARBA" id="ARBA00022741"/>
    </source>
</evidence>
<reference evidence="10" key="1">
    <citation type="submission" date="2009-12" db="EMBL/GenBank/DDBJ databases">
        <title>Sequence of Clostridiales genomosp. BVAB3 str. UPII9-5.</title>
        <authorList>
            <person name="Madupu R."/>
            <person name="Durkin A.S."/>
            <person name="Torralba M."/>
            <person name="Methe B."/>
            <person name="Sutton G.G."/>
            <person name="Strausberg R.L."/>
            <person name="Nelson K.E."/>
        </authorList>
    </citation>
    <scope>NUCLEOTIDE SEQUENCE [LARGE SCALE GENOMIC DNA]</scope>
    <source>
        <strain evidence="10">UPII9-5</strain>
    </source>
</reference>
<dbReference type="GO" id="GO:0005524">
    <property type="term" value="F:ATP binding"/>
    <property type="evidence" value="ECO:0007669"/>
    <property type="project" value="UniProtKB-UniRule"/>
</dbReference>
<feature type="region of interest" description="Disordered" evidence="6">
    <location>
        <begin position="296"/>
        <end position="325"/>
    </location>
</feature>
<dbReference type="Gene3D" id="1.10.10.10">
    <property type="entry name" value="Winged helix-like DNA-binding domain superfamily/Winged helix DNA-binding domain"/>
    <property type="match status" value="1"/>
</dbReference>
<evidence type="ECO:0000259" key="8">
    <source>
        <dbReference type="PROSITE" id="PS50901"/>
    </source>
</evidence>
<dbReference type="EMBL" id="CP001850">
    <property type="protein sequence ID" value="ADC91134.1"/>
    <property type="molecule type" value="Genomic_DNA"/>
</dbReference>
<dbReference type="GO" id="GO:0016020">
    <property type="term" value="C:membrane"/>
    <property type="evidence" value="ECO:0007669"/>
    <property type="project" value="UniProtKB-SubCell"/>
</dbReference>
<dbReference type="InterPro" id="IPR003593">
    <property type="entry name" value="AAA+_ATPase"/>
</dbReference>
<dbReference type="Pfam" id="PF17854">
    <property type="entry name" value="FtsK_alpha"/>
    <property type="match status" value="1"/>
</dbReference>
<feature type="domain" description="FtsK" evidence="8">
    <location>
        <begin position="814"/>
        <end position="1004"/>
    </location>
</feature>
<name>D3R193_MAGIU</name>
<feature type="compositionally biased region" description="Basic and acidic residues" evidence="6">
    <location>
        <begin position="481"/>
        <end position="497"/>
    </location>
</feature>
<dbReference type="SUPFAM" id="SSF46785">
    <property type="entry name" value="Winged helix' DNA-binding domain"/>
    <property type="match status" value="1"/>
</dbReference>
<accession>D3R193</accession>
<dbReference type="PANTHER" id="PTHR22683:SF41">
    <property type="entry name" value="DNA TRANSLOCASE FTSK"/>
    <property type="match status" value="1"/>
</dbReference>
<dbReference type="KEGG" id="clo:HMPREF0868_0628"/>
<dbReference type="PROSITE" id="PS50901">
    <property type="entry name" value="FTSK"/>
    <property type="match status" value="1"/>
</dbReference>
<keyword evidence="7" id="KW-0472">Membrane</keyword>
<dbReference type="eggNOG" id="COG1674">
    <property type="taxonomic scope" value="Bacteria"/>
</dbReference>
<dbReference type="Gene3D" id="3.40.50.300">
    <property type="entry name" value="P-loop containing nucleotide triphosphate hydrolases"/>
    <property type="match status" value="1"/>
</dbReference>
<sequence>MAGRKEPQKLNLSREVTGLILLALGIFMGLVFFWPHSRSGALGAFFYDIARGICGPLAYVLPFFLIYSAVEQWLDRVGSSAKWRRIHFALLLLLIAGSIQLLTLDHKAAFKLAVNEQGEALATKFIQIIWSVSADNTAVKGLETAIGAGILGGLPAAGIFALTGYSGSLIFYCFAIIAEVILLFNISISRYVRQAHAAAGEHKLPELSYLLKAGRANKGRVAVEEQTDIGRANKSGTNASTEGYATGTAGKDLRGGRFGTYTDGFAMPWDGSESAEEAGAAVGGVLVGERVGGDSVGGGRAVGEHVDGDSVGGGRENTTNDSGSYRLANETVDKTWGSPFGTNHCPPPEQSTTVNRPNMATKHNNWSDVNPANFSAPPTQTTTVEAENNNDDEGFWGKLPSWLLKKDKRDDRRSSAPNKMNFTEGETFGSDSNHLKFEPIKTDTVVLHEVKIDKIINAADAWNQRSAISEKDPQSSGNENEAEHDVEHESEVEHEGEVVSTPEPSPENAEEREISNDWEPGMELFPAPLRVAPEVMPSASEKKDTLGGDVITDEAEVNDISSGDDMSLSPTKLPTVLRFAAAAKPTVELNHIAAPSPTLASNDDEPAEVNNVTNIVVSKDNGGTDLASSENHGELREENADSGDAVMPTAGAAASTAMPAAMKTTNAVKHVYPAEKEYKFPPLELLKPEKPTEGISQANKIKELSERLETTLMSFGVKAKVINVTHGPSITRFELAPAPGIKVSKIVGLSDDIALSLAAVSVRIEAPIPGKPAIGIEIPNKETQVVGLRELLADPAFRRAPSKLTVVLGRDIPGQPVLCDLRKMPHLMIAGATGSGKSVCINCILMSILYKAHPRDVKLLMIDPKVVELKVYNGIPHLLAPVVTDPKKAANTLNWAVNEMDRRYRMFAEHGARDYDSYSQIAESEDLEKIPLILLVIDELADLMTTCPNEVEDAIARLTAMARAAGIHLIIATQRPSVDVITGVIKSNIPSRIAFAVSSQVDSRTILDSAGAEKLLGKGDMLYNPLNLPKPIRAQGAFVSDKEVETVIAFLKAQNRTEYDEKIATEIETATINSNSSKANAEDSGDDLLPQAVEIILDNGYASVSILQRKMNIGYPRAARLIDAMEELGYVGPFEGSKPRKVRLTRAEWEAQKAVERGE</sequence>
<dbReference type="CDD" id="cd01127">
    <property type="entry name" value="TrwB_TraG_TraD_VirD4"/>
    <property type="match status" value="1"/>
</dbReference>
<feature type="transmembrane region" description="Helical" evidence="7">
    <location>
        <begin position="12"/>
        <end position="36"/>
    </location>
</feature>
<dbReference type="HOGENOM" id="CLU_001981_9_7_9"/>
<evidence type="ECO:0000313" key="9">
    <source>
        <dbReference type="EMBL" id="ADC91134.1"/>
    </source>
</evidence>
<dbReference type="SUPFAM" id="SSF52540">
    <property type="entry name" value="P-loop containing nucleoside triphosphate hydrolases"/>
    <property type="match status" value="1"/>
</dbReference>
<dbReference type="Gene3D" id="3.30.980.40">
    <property type="match status" value="1"/>
</dbReference>
<feature type="region of interest" description="Disordered" evidence="6">
    <location>
        <begin position="466"/>
        <end position="521"/>
    </location>
</feature>
<proteinExistence type="inferred from homology"/>
<keyword evidence="3 5" id="KW-0067">ATP-binding</keyword>
<dbReference type="Pfam" id="PF01580">
    <property type="entry name" value="FtsK_SpoIIIE"/>
    <property type="match status" value="1"/>
</dbReference>
<dbReference type="InterPro" id="IPR041027">
    <property type="entry name" value="FtsK_alpha"/>
</dbReference>
<dbReference type="SMART" id="SM00843">
    <property type="entry name" value="Ftsk_gamma"/>
    <property type="match status" value="1"/>
</dbReference>
<dbReference type="InterPro" id="IPR027417">
    <property type="entry name" value="P-loop_NTPase"/>
</dbReference>
<evidence type="ECO:0000256" key="4">
    <source>
        <dbReference type="ARBA" id="ARBA00023125"/>
    </source>
</evidence>
<dbReference type="RefSeq" id="WP_012993663.1">
    <property type="nucleotide sequence ID" value="NC_013895.2"/>
</dbReference>
<gene>
    <name evidence="9" type="ordered locus">HMPREF0868_0628</name>
</gene>
<keyword evidence="2 5" id="KW-0547">Nucleotide-binding</keyword>
<keyword evidence="4" id="KW-0238">DNA-binding</keyword>
<dbReference type="InterPro" id="IPR002543">
    <property type="entry name" value="FtsK_dom"/>
</dbReference>
<keyword evidence="7" id="KW-0812">Transmembrane</keyword>
<dbReference type="STRING" id="699246.HMPREF0868_0628"/>
<dbReference type="Pfam" id="PF09397">
    <property type="entry name" value="FtsK_gamma"/>
    <property type="match status" value="1"/>
</dbReference>
<evidence type="ECO:0000313" key="10">
    <source>
        <dbReference type="Proteomes" id="UP000008234"/>
    </source>
</evidence>